<comment type="caution">
    <text evidence="3">The sequence shown here is derived from an EMBL/GenBank/DDBJ whole genome shotgun (WGS) entry which is preliminary data.</text>
</comment>
<name>A0AAJ0MFX7_9PEZI</name>
<evidence type="ECO:0008006" key="5">
    <source>
        <dbReference type="Google" id="ProtNLM"/>
    </source>
</evidence>
<dbReference type="Gene3D" id="2.80.10.50">
    <property type="match status" value="2"/>
</dbReference>
<dbReference type="SUPFAM" id="SSF50370">
    <property type="entry name" value="Ricin B-like lectins"/>
    <property type="match status" value="2"/>
</dbReference>
<sequence>MPTKFSSLLAWAALASAGSFQPRAITSLDEAATAEAHQRDNGAIRAFSDVQIKTSDGRCLFVDQLSGDFRANLTPVQVAACGSTDGQGWDIITKGSHISGDNVMLIVSTLTQACFNFDGRRAPGNQVLLFTCGGRADGGGAVTDSQLFSFNGTTGPLSLIPQNQAGSCLAVKGKTIDTASCSAGDSSQSFTIGGGDTNSDLKAKRTNKKASSSTSCTKRTRTTKSSKTTATGTAGAAATDQAAASTTATDTTSVAATANATGATTSSAAAAATGGAGGILSANPTTPVPVSRAGGTLQPSAAAEAHRRDGAATRAFSNVSIRAPNGQCLFIDPTAGDFRQNLIPVSIVDCTGAPNEKWDIITAGKHNSATKATLVVSALTQGCISFDGRRDAGDTVTLFSCGGRADGETNSDQIFRYLGQLSFAFAPLAQNNKTCILPGDGRLDSGPCPTDGSQLYSIFP</sequence>
<feature type="region of interest" description="Disordered" evidence="1">
    <location>
        <begin position="192"/>
        <end position="252"/>
    </location>
</feature>
<organism evidence="3 4">
    <name type="scientific">Lasiosphaeria hispida</name>
    <dbReference type="NCBI Taxonomy" id="260671"/>
    <lineage>
        <taxon>Eukaryota</taxon>
        <taxon>Fungi</taxon>
        <taxon>Dikarya</taxon>
        <taxon>Ascomycota</taxon>
        <taxon>Pezizomycotina</taxon>
        <taxon>Sordariomycetes</taxon>
        <taxon>Sordariomycetidae</taxon>
        <taxon>Sordariales</taxon>
        <taxon>Lasiosphaeriaceae</taxon>
        <taxon>Lasiosphaeria</taxon>
    </lineage>
</organism>
<dbReference type="Proteomes" id="UP001275084">
    <property type="component" value="Unassembled WGS sequence"/>
</dbReference>
<feature type="region of interest" description="Disordered" evidence="1">
    <location>
        <begin position="283"/>
        <end position="306"/>
    </location>
</feature>
<dbReference type="CDD" id="cd00161">
    <property type="entry name" value="beta-trefoil_Ricin-like"/>
    <property type="match status" value="1"/>
</dbReference>
<evidence type="ECO:0000256" key="1">
    <source>
        <dbReference type="SAM" id="MobiDB-lite"/>
    </source>
</evidence>
<gene>
    <name evidence="3" type="ORF">B0T25DRAFT_450105</name>
</gene>
<reference evidence="3" key="2">
    <citation type="submission" date="2023-06" db="EMBL/GenBank/DDBJ databases">
        <authorList>
            <consortium name="Lawrence Berkeley National Laboratory"/>
            <person name="Haridas S."/>
            <person name="Hensen N."/>
            <person name="Bonometti L."/>
            <person name="Westerberg I."/>
            <person name="Brannstrom I.O."/>
            <person name="Guillou S."/>
            <person name="Cros-Aarteil S."/>
            <person name="Calhoun S."/>
            <person name="Kuo A."/>
            <person name="Mondo S."/>
            <person name="Pangilinan J."/>
            <person name="Riley R."/>
            <person name="Labutti K."/>
            <person name="Andreopoulos B."/>
            <person name="Lipzen A."/>
            <person name="Chen C."/>
            <person name="Yanf M."/>
            <person name="Daum C."/>
            <person name="Ng V."/>
            <person name="Clum A."/>
            <person name="Steindorff A."/>
            <person name="Ohm R."/>
            <person name="Martin F."/>
            <person name="Silar P."/>
            <person name="Natvig D."/>
            <person name="Lalanne C."/>
            <person name="Gautier V."/>
            <person name="Ament-Velasquez S.L."/>
            <person name="Kruys A."/>
            <person name="Hutchinson M.I."/>
            <person name="Powell A.J."/>
            <person name="Barry K."/>
            <person name="Miller A.N."/>
            <person name="Grigoriev I.V."/>
            <person name="Debuchy R."/>
            <person name="Gladieux P."/>
            <person name="Thoren M.H."/>
            <person name="Johannesson H."/>
        </authorList>
    </citation>
    <scope>NUCLEOTIDE SEQUENCE</scope>
    <source>
        <strain evidence="3">CBS 955.72</strain>
    </source>
</reference>
<evidence type="ECO:0000313" key="4">
    <source>
        <dbReference type="Proteomes" id="UP001275084"/>
    </source>
</evidence>
<protein>
    <recommendedName>
        <fullName evidence="5">Ricin B lectin domain-containing protein</fullName>
    </recommendedName>
</protein>
<keyword evidence="4" id="KW-1185">Reference proteome</keyword>
<proteinExistence type="predicted"/>
<reference evidence="3" key="1">
    <citation type="journal article" date="2023" name="Mol. Phylogenet. Evol.">
        <title>Genome-scale phylogeny and comparative genomics of the fungal order Sordariales.</title>
        <authorList>
            <person name="Hensen N."/>
            <person name="Bonometti L."/>
            <person name="Westerberg I."/>
            <person name="Brannstrom I.O."/>
            <person name="Guillou S."/>
            <person name="Cros-Aarteil S."/>
            <person name="Calhoun S."/>
            <person name="Haridas S."/>
            <person name="Kuo A."/>
            <person name="Mondo S."/>
            <person name="Pangilinan J."/>
            <person name="Riley R."/>
            <person name="LaButti K."/>
            <person name="Andreopoulos B."/>
            <person name="Lipzen A."/>
            <person name="Chen C."/>
            <person name="Yan M."/>
            <person name="Daum C."/>
            <person name="Ng V."/>
            <person name="Clum A."/>
            <person name="Steindorff A."/>
            <person name="Ohm R.A."/>
            <person name="Martin F."/>
            <person name="Silar P."/>
            <person name="Natvig D.O."/>
            <person name="Lalanne C."/>
            <person name="Gautier V."/>
            <person name="Ament-Velasquez S.L."/>
            <person name="Kruys A."/>
            <person name="Hutchinson M.I."/>
            <person name="Powell A.J."/>
            <person name="Barry K."/>
            <person name="Miller A.N."/>
            <person name="Grigoriev I.V."/>
            <person name="Debuchy R."/>
            <person name="Gladieux P."/>
            <person name="Hiltunen Thoren M."/>
            <person name="Johannesson H."/>
        </authorList>
    </citation>
    <scope>NUCLEOTIDE SEQUENCE</scope>
    <source>
        <strain evidence="3">CBS 955.72</strain>
    </source>
</reference>
<evidence type="ECO:0000313" key="3">
    <source>
        <dbReference type="EMBL" id="KAK3356908.1"/>
    </source>
</evidence>
<feature type="compositionally biased region" description="Low complexity" evidence="1">
    <location>
        <begin position="225"/>
        <end position="252"/>
    </location>
</feature>
<feature type="signal peptide" evidence="2">
    <location>
        <begin position="1"/>
        <end position="17"/>
    </location>
</feature>
<dbReference type="EMBL" id="JAUIQD010000003">
    <property type="protein sequence ID" value="KAK3356908.1"/>
    <property type="molecule type" value="Genomic_DNA"/>
</dbReference>
<feature type="chain" id="PRO_5042496987" description="Ricin B lectin domain-containing protein" evidence="2">
    <location>
        <begin position="18"/>
        <end position="460"/>
    </location>
</feature>
<keyword evidence="2" id="KW-0732">Signal</keyword>
<dbReference type="AlphaFoldDB" id="A0AAJ0MFX7"/>
<dbReference type="InterPro" id="IPR035992">
    <property type="entry name" value="Ricin_B-like_lectins"/>
</dbReference>
<evidence type="ECO:0000256" key="2">
    <source>
        <dbReference type="SAM" id="SignalP"/>
    </source>
</evidence>
<accession>A0AAJ0MFX7</accession>
<dbReference type="PROSITE" id="PS50231">
    <property type="entry name" value="RICIN_B_LECTIN"/>
    <property type="match status" value="2"/>
</dbReference>